<dbReference type="PANTHER" id="PTHR43245">
    <property type="entry name" value="BIFUNCTIONAL POLYMYXIN RESISTANCE PROTEIN ARNA"/>
    <property type="match status" value="1"/>
</dbReference>
<accession>A0ABS4T8C5</accession>
<gene>
    <name evidence="2" type="ORF">JOF56_001057</name>
</gene>
<sequence length="315" mass="34608">MRALVLGGAGFIGVHMTRRLLAEGYEVTVVDDFSRGRNDPELSALDVPIISADLTDPRAFEEIPHGWNQVYMLAAVVGVRNVEKDPARVVRTNTLALLNTLDWIQPGEKLFFASTSEVYAGGVSAGIVPVPTPETVPLMIEDITAPRFAYAASKMLGEEAVVHMGRAKDIPFVIGRFHNVYGPRMGADHVIPELSLRAIRREDPFKVFGTDQYRAFCYVDDAVQAMLSLMNSEQAAGEIVHIGNDSEETNIGDLTKLVLRVADHFPTLDVADAPAGSVARRCPDLTKLRALTGFEPVVSLEEGVRRTFEWYRGRA</sequence>
<comment type="caution">
    <text evidence="2">The sequence shown here is derived from an EMBL/GenBank/DDBJ whole genome shotgun (WGS) entry which is preliminary data.</text>
</comment>
<proteinExistence type="predicted"/>
<protein>
    <submittedName>
        <fullName evidence="2">UDP-glucose 4-epimerase/UDP-glucuronate decarboxylase</fullName>
        <ecNumber evidence="2">4.1.1.35</ecNumber>
        <ecNumber evidence="2">5.1.3.2</ecNumber>
    </submittedName>
</protein>
<dbReference type="RefSeq" id="WP_209635092.1">
    <property type="nucleotide sequence ID" value="NZ_JAGINW010000001.1"/>
</dbReference>
<dbReference type="InterPro" id="IPR050177">
    <property type="entry name" value="Lipid_A_modif_metabolic_enz"/>
</dbReference>
<organism evidence="2 3">
    <name type="scientific">Kibdelosporangium banguiense</name>
    <dbReference type="NCBI Taxonomy" id="1365924"/>
    <lineage>
        <taxon>Bacteria</taxon>
        <taxon>Bacillati</taxon>
        <taxon>Actinomycetota</taxon>
        <taxon>Actinomycetes</taxon>
        <taxon>Pseudonocardiales</taxon>
        <taxon>Pseudonocardiaceae</taxon>
        <taxon>Kibdelosporangium</taxon>
    </lineage>
</organism>
<dbReference type="InterPro" id="IPR036291">
    <property type="entry name" value="NAD(P)-bd_dom_sf"/>
</dbReference>
<dbReference type="GO" id="GO:0003978">
    <property type="term" value="F:UDP-glucose 4-epimerase activity"/>
    <property type="evidence" value="ECO:0007669"/>
    <property type="project" value="UniProtKB-EC"/>
</dbReference>
<dbReference type="EC" id="4.1.1.35" evidence="2"/>
<dbReference type="InterPro" id="IPR001509">
    <property type="entry name" value="Epimerase_deHydtase"/>
</dbReference>
<keyword evidence="2" id="KW-0413">Isomerase</keyword>
<evidence type="ECO:0000313" key="3">
    <source>
        <dbReference type="Proteomes" id="UP001519332"/>
    </source>
</evidence>
<keyword evidence="2" id="KW-0456">Lyase</keyword>
<dbReference type="Pfam" id="PF01370">
    <property type="entry name" value="Epimerase"/>
    <property type="match status" value="1"/>
</dbReference>
<dbReference type="Gene3D" id="3.40.50.720">
    <property type="entry name" value="NAD(P)-binding Rossmann-like Domain"/>
    <property type="match status" value="1"/>
</dbReference>
<feature type="domain" description="NAD-dependent epimerase/dehydratase" evidence="1">
    <location>
        <begin position="3"/>
        <end position="243"/>
    </location>
</feature>
<evidence type="ECO:0000259" key="1">
    <source>
        <dbReference type="Pfam" id="PF01370"/>
    </source>
</evidence>
<dbReference type="Proteomes" id="UP001519332">
    <property type="component" value="Unassembled WGS sequence"/>
</dbReference>
<keyword evidence="3" id="KW-1185">Reference proteome</keyword>
<dbReference type="EMBL" id="JAGINW010000001">
    <property type="protein sequence ID" value="MBP2320672.1"/>
    <property type="molecule type" value="Genomic_DNA"/>
</dbReference>
<name>A0ABS4T8C5_9PSEU</name>
<evidence type="ECO:0000313" key="2">
    <source>
        <dbReference type="EMBL" id="MBP2320672.1"/>
    </source>
</evidence>
<dbReference type="SUPFAM" id="SSF51735">
    <property type="entry name" value="NAD(P)-binding Rossmann-fold domains"/>
    <property type="match status" value="1"/>
</dbReference>
<dbReference type="GO" id="GO:0048040">
    <property type="term" value="F:UDP-glucuronate decarboxylase activity"/>
    <property type="evidence" value="ECO:0007669"/>
    <property type="project" value="UniProtKB-EC"/>
</dbReference>
<dbReference type="PANTHER" id="PTHR43245:SF13">
    <property type="entry name" value="UDP-D-APIOSE_UDP-D-XYLOSE SYNTHASE 2"/>
    <property type="match status" value="1"/>
</dbReference>
<dbReference type="EC" id="5.1.3.2" evidence="2"/>
<reference evidence="2 3" key="1">
    <citation type="submission" date="2021-03" db="EMBL/GenBank/DDBJ databases">
        <title>Sequencing the genomes of 1000 actinobacteria strains.</title>
        <authorList>
            <person name="Klenk H.-P."/>
        </authorList>
    </citation>
    <scope>NUCLEOTIDE SEQUENCE [LARGE SCALE GENOMIC DNA]</scope>
    <source>
        <strain evidence="2 3">DSM 46670</strain>
    </source>
</reference>